<comment type="caution">
    <text evidence="5">The sequence shown here is derived from an EMBL/GenBank/DDBJ whole genome shotgun (WGS) entry which is preliminary data.</text>
</comment>
<evidence type="ECO:0000313" key="5">
    <source>
        <dbReference type="EMBL" id="KAK1467804.1"/>
    </source>
</evidence>
<dbReference type="PANTHER" id="PTHR15245:SF20">
    <property type="entry name" value="SYMPLEKIN"/>
    <property type="match status" value="1"/>
</dbReference>
<gene>
    <name evidence="5" type="ORF">CCUS01_07071</name>
</gene>
<reference evidence="5" key="1">
    <citation type="submission" date="2016-11" db="EMBL/GenBank/DDBJ databases">
        <title>The genome sequence of Colletotrichum cuscutae.</title>
        <authorList>
            <person name="Baroncelli R."/>
        </authorList>
    </citation>
    <scope>NUCLEOTIDE SEQUENCE</scope>
    <source>
        <strain evidence="5">IMI 304802</strain>
    </source>
</reference>
<organism evidence="5 6">
    <name type="scientific">Colletotrichum cuscutae</name>
    <dbReference type="NCBI Taxonomy" id="1209917"/>
    <lineage>
        <taxon>Eukaryota</taxon>
        <taxon>Fungi</taxon>
        <taxon>Dikarya</taxon>
        <taxon>Ascomycota</taxon>
        <taxon>Pezizomycotina</taxon>
        <taxon>Sordariomycetes</taxon>
        <taxon>Hypocreomycetidae</taxon>
        <taxon>Glomerellales</taxon>
        <taxon>Glomerellaceae</taxon>
        <taxon>Colletotrichum</taxon>
        <taxon>Colletotrichum acutatum species complex</taxon>
    </lineage>
</organism>
<proteinExistence type="predicted"/>
<keyword evidence="2" id="KW-0507">mRNA processing</keyword>
<evidence type="ECO:0000256" key="3">
    <source>
        <dbReference type="ARBA" id="ARBA00023242"/>
    </source>
</evidence>
<dbReference type="Pfam" id="PF11935">
    <property type="entry name" value="SYMPK_PTA1_N"/>
    <property type="match status" value="1"/>
</dbReference>
<evidence type="ECO:0000256" key="2">
    <source>
        <dbReference type="ARBA" id="ARBA00022664"/>
    </source>
</evidence>
<dbReference type="InterPro" id="IPR021850">
    <property type="entry name" value="Symplekin/Pta1"/>
</dbReference>
<dbReference type="InterPro" id="IPR011989">
    <property type="entry name" value="ARM-like"/>
</dbReference>
<name>A0AAI9UZM7_9PEZI</name>
<dbReference type="AlphaFoldDB" id="A0AAI9UZM7"/>
<keyword evidence="3" id="KW-0539">Nucleus</keyword>
<dbReference type="Proteomes" id="UP001239213">
    <property type="component" value="Unassembled WGS sequence"/>
</dbReference>
<dbReference type="PANTHER" id="PTHR15245">
    <property type="entry name" value="SYMPLEKIN-RELATED"/>
    <property type="match status" value="1"/>
</dbReference>
<evidence type="ECO:0000313" key="6">
    <source>
        <dbReference type="Proteomes" id="UP001239213"/>
    </source>
</evidence>
<dbReference type="InterPro" id="IPR032460">
    <property type="entry name" value="Symplekin/Pta1_N"/>
</dbReference>
<evidence type="ECO:0000259" key="4">
    <source>
        <dbReference type="Pfam" id="PF11935"/>
    </source>
</evidence>
<comment type="subcellular location">
    <subcellularLocation>
        <location evidence="1">Nucleus</location>
    </subcellularLocation>
</comment>
<sequence>MAAPSPQVSVSDQIRQLNDARKLVLGDVKYYPTVVKSILPIVGPTAGVELRRWGADFLAEAFATPALPGSEKETMQLFVLDTLQTMVETPNEDAHVLRSAIQTAASIYPFALRWIINNSYDTFTWERMVAIKQRILRIWDDAESTVRICCIKFAQRVVLAQSAANPNEPRRGDSLDISLDKIPPNHQTLDARTLDAEGAGLLDRILSILQENSSDVLLVDATLNCLSILIRSRPGTANRILNAVLNFNPLKLANSPMTPRTRVMHVERMMRMRHEIFDESGRKRALEAQQQQEGIDAKRQRIAPQIATTPQIQITPLPPGPHSLGDVFTLTGSEGLKAFDVGTLPTALAAKISITTLLRTDAQLLAKAVEGIRGRLNVLAAQPPPQIDPETVPLGVEEDDDEYEPDFYAAEDNEQILNKLDSDPVTKPDDGDLGLRTFRLPPPPALTPELALSAGQGSVMSLFQFVKTLEDPAKKSKSGINRLAASTNDRESWIAIITRLASRSSAGLEGGVKDEAAGRLALGDSIRESLYTYVLEDFRRRIDVAITWLHEEWYNDQLQKKQDGGHPLHYEKWALKLIDGFSQYLNAQDKVITRFLGEIPELSPAILSRVKLMCRDPLVVPLALTSLLYLVMMRPPAKDLALDTVQDIWTEYEDARPLAAKYLVKFRPTWLESAKAAAEAGTAPATNNTTAITT</sequence>
<dbReference type="GO" id="GO:0005847">
    <property type="term" value="C:mRNA cleavage and polyadenylation specificity factor complex"/>
    <property type="evidence" value="ECO:0007669"/>
    <property type="project" value="TreeGrafter"/>
</dbReference>
<dbReference type="Gene3D" id="1.25.10.10">
    <property type="entry name" value="Leucine-rich Repeat Variant"/>
    <property type="match status" value="1"/>
</dbReference>
<keyword evidence="6" id="KW-1185">Reference proteome</keyword>
<accession>A0AAI9UZM7</accession>
<feature type="domain" description="Symplekin/Pta1 N-terminal" evidence="4">
    <location>
        <begin position="93"/>
        <end position="271"/>
    </location>
</feature>
<evidence type="ECO:0000256" key="1">
    <source>
        <dbReference type="ARBA" id="ARBA00004123"/>
    </source>
</evidence>
<dbReference type="EMBL" id="MPDP01000256">
    <property type="protein sequence ID" value="KAK1467804.1"/>
    <property type="molecule type" value="Genomic_DNA"/>
</dbReference>
<dbReference type="GO" id="GO:0006397">
    <property type="term" value="P:mRNA processing"/>
    <property type="evidence" value="ECO:0007669"/>
    <property type="project" value="UniProtKB-KW"/>
</dbReference>
<protein>
    <submittedName>
        <fullName evidence="5">mRNA cleavage and polyadenylation specificity factor complex subunit</fullName>
    </submittedName>
</protein>